<dbReference type="InterPro" id="IPR036188">
    <property type="entry name" value="FAD/NAD-bd_sf"/>
</dbReference>
<evidence type="ECO:0000256" key="14">
    <source>
        <dbReference type="ARBA" id="ARBA00080114"/>
    </source>
</evidence>
<evidence type="ECO:0000256" key="2">
    <source>
        <dbReference type="ARBA" id="ARBA00012079"/>
    </source>
</evidence>
<dbReference type="Pfam" id="PF07992">
    <property type="entry name" value="Pyr_redox_2"/>
    <property type="match status" value="1"/>
</dbReference>
<dbReference type="Proteomes" id="UP000477722">
    <property type="component" value="Unassembled WGS sequence"/>
</dbReference>
<comment type="catalytic activity">
    <reaction evidence="12">
        <text>2 L-glutamate + NADP(+) = L-glutamine + 2-oxoglutarate + NADPH + H(+)</text>
        <dbReference type="Rhea" id="RHEA:15501"/>
        <dbReference type="ChEBI" id="CHEBI:15378"/>
        <dbReference type="ChEBI" id="CHEBI:16810"/>
        <dbReference type="ChEBI" id="CHEBI:29985"/>
        <dbReference type="ChEBI" id="CHEBI:57783"/>
        <dbReference type="ChEBI" id="CHEBI:58349"/>
        <dbReference type="ChEBI" id="CHEBI:58359"/>
        <dbReference type="EC" id="1.4.1.13"/>
    </reaction>
</comment>
<evidence type="ECO:0000256" key="4">
    <source>
        <dbReference type="ARBA" id="ARBA00022605"/>
    </source>
</evidence>
<dbReference type="EMBL" id="JAAKZZ010000220">
    <property type="protein sequence ID" value="NGO70680.1"/>
    <property type="molecule type" value="Genomic_DNA"/>
</dbReference>
<evidence type="ECO:0000256" key="11">
    <source>
        <dbReference type="ARBA" id="ARBA00037898"/>
    </source>
</evidence>
<dbReference type="Pfam" id="PF14691">
    <property type="entry name" value="Fer4_20"/>
    <property type="match status" value="1"/>
</dbReference>
<dbReference type="InterPro" id="IPR051394">
    <property type="entry name" value="Glutamate_Synthase"/>
</dbReference>
<keyword evidence="5" id="KW-0479">Metal-binding</keyword>
<evidence type="ECO:0000256" key="1">
    <source>
        <dbReference type="ARBA" id="ARBA00001966"/>
    </source>
</evidence>
<evidence type="ECO:0000313" key="18">
    <source>
        <dbReference type="Proteomes" id="UP000477722"/>
    </source>
</evidence>
<evidence type="ECO:0000259" key="16">
    <source>
        <dbReference type="Pfam" id="PF14691"/>
    </source>
</evidence>
<keyword evidence="18" id="KW-1185">Reference proteome</keyword>
<name>A0A6G4X1B7_9ACTN</name>
<comment type="caution">
    <text evidence="17">The sequence shown here is derived from an EMBL/GenBank/DDBJ whole genome shotgun (WGS) entry which is preliminary data.</text>
</comment>
<keyword evidence="8" id="KW-0408">Iron</keyword>
<dbReference type="FunFam" id="1.10.1060.10:FF:000004">
    <property type="entry name" value="Glutamate synthase, small subunit"/>
    <property type="match status" value="1"/>
</dbReference>
<dbReference type="GO" id="GO:0051539">
    <property type="term" value="F:4 iron, 4 sulfur cluster binding"/>
    <property type="evidence" value="ECO:0007669"/>
    <property type="project" value="UniProtKB-KW"/>
</dbReference>
<dbReference type="PANTHER" id="PTHR43100:SF1">
    <property type="entry name" value="GLUTAMATE SYNTHASE [NADPH] SMALL CHAIN"/>
    <property type="match status" value="1"/>
</dbReference>
<dbReference type="PRINTS" id="PR00419">
    <property type="entry name" value="ADXRDTASE"/>
</dbReference>
<reference evidence="17 18" key="1">
    <citation type="submission" date="2020-02" db="EMBL/GenBank/DDBJ databases">
        <title>Whole-genome analyses of novel actinobacteria.</title>
        <authorList>
            <person name="Sahin N."/>
            <person name="Tatar D."/>
        </authorList>
    </citation>
    <scope>NUCLEOTIDE SEQUENCE [LARGE SCALE GENOMIC DNA]</scope>
    <source>
        <strain evidence="17 18">SB3404</strain>
    </source>
</reference>
<organism evidence="17 18">
    <name type="scientific">Streptomyces boncukensis</name>
    <dbReference type="NCBI Taxonomy" id="2711219"/>
    <lineage>
        <taxon>Bacteria</taxon>
        <taxon>Bacillati</taxon>
        <taxon>Actinomycetota</taxon>
        <taxon>Actinomycetes</taxon>
        <taxon>Kitasatosporales</taxon>
        <taxon>Streptomycetaceae</taxon>
        <taxon>Streptomyces</taxon>
    </lineage>
</organism>
<dbReference type="SUPFAM" id="SSF51971">
    <property type="entry name" value="Nucleotide-binding domain"/>
    <property type="match status" value="2"/>
</dbReference>
<evidence type="ECO:0000256" key="9">
    <source>
        <dbReference type="ARBA" id="ARBA00023014"/>
    </source>
</evidence>
<proteinExistence type="predicted"/>
<comment type="cofactor">
    <cofactor evidence="1">
        <name>[4Fe-4S] cluster</name>
        <dbReference type="ChEBI" id="CHEBI:49883"/>
    </cofactor>
</comment>
<dbReference type="GO" id="GO:0004355">
    <property type="term" value="F:glutamate synthase (NADPH) activity"/>
    <property type="evidence" value="ECO:0007669"/>
    <property type="project" value="UniProtKB-EC"/>
</dbReference>
<dbReference type="InterPro" id="IPR009051">
    <property type="entry name" value="Helical_ferredxn"/>
</dbReference>
<evidence type="ECO:0000256" key="3">
    <source>
        <dbReference type="ARBA" id="ARBA00022485"/>
    </source>
</evidence>
<evidence type="ECO:0000256" key="7">
    <source>
        <dbReference type="ARBA" id="ARBA00023002"/>
    </source>
</evidence>
<dbReference type="GO" id="GO:0016639">
    <property type="term" value="F:oxidoreductase activity, acting on the CH-NH2 group of donors, NAD or NADP as acceptor"/>
    <property type="evidence" value="ECO:0007669"/>
    <property type="project" value="InterPro"/>
</dbReference>
<evidence type="ECO:0000256" key="6">
    <source>
        <dbReference type="ARBA" id="ARBA00022857"/>
    </source>
</evidence>
<dbReference type="Gene3D" id="3.50.50.60">
    <property type="entry name" value="FAD/NAD(P)-binding domain"/>
    <property type="match status" value="2"/>
</dbReference>
<evidence type="ECO:0000256" key="5">
    <source>
        <dbReference type="ARBA" id="ARBA00022723"/>
    </source>
</evidence>
<sequence>MADPKGFLTTDREVAPTRPVPERVRDWNEVYVPGSLLPIVSKQAGRCMDCGIPFCHSGCPLGNLIPEWNDYAYRNDWTAASERLHATNNFPEFTGRLCPAPCESACVLGINQPPVTIKNVEVAIIDKAWETGGVTPQPPERLSGKTVAVVGSGPAGLAAAQQLTRAGHTVAVYERADRVGGLLRYGIPEFKMEKRHINRRIEQMRAEGTKFRTGVEIGRDIDAAKLRKRYDAVVVAAGATTARDLPVPGRELNGIHQAMEYLPLSNKVQEGDYVTPPISAEGKHVVVIGGGDTGADCVGTAHRQGAASVTQLEIMPRPGEERDPDRQPWPTFPLLYKVTSAHEEGGERVYSVSTTHFEGDADGNVQWLHLAEVELTDGRIAQRPGTERRIPAQLVTLAMGFTGVDRENGLVEQFGVELDARGNIARDDSYATNVDGVYVAGDAGRGQSLIVWAIAEGRSVAKAVDRYLTGVPSTLPAPIRPTDRSLAV</sequence>
<dbReference type="PANTHER" id="PTHR43100">
    <property type="entry name" value="GLUTAMATE SYNTHASE [NADPH] SMALL CHAIN"/>
    <property type="match status" value="1"/>
</dbReference>
<dbReference type="InterPro" id="IPR028261">
    <property type="entry name" value="DPD_II"/>
</dbReference>
<dbReference type="SUPFAM" id="SSF46548">
    <property type="entry name" value="alpha-helical ferredoxin"/>
    <property type="match status" value="1"/>
</dbReference>
<dbReference type="RefSeq" id="WP_165300339.1">
    <property type="nucleotide sequence ID" value="NZ_JAAKZZ010000220.1"/>
</dbReference>
<keyword evidence="10" id="KW-0314">Glutamate biosynthesis</keyword>
<dbReference type="EC" id="1.4.1.13" evidence="2"/>
<dbReference type="GO" id="GO:0006537">
    <property type="term" value="P:glutamate biosynthetic process"/>
    <property type="evidence" value="ECO:0007669"/>
    <property type="project" value="UniProtKB-KW"/>
</dbReference>
<comment type="pathway">
    <text evidence="11">Amino-acid biosynthesis; L-glutamate biosynthesis via GLT pathway; L-glutamate from 2-oxoglutarate and L-glutamine (NADP(+) route): step 1/1.</text>
</comment>
<evidence type="ECO:0000313" key="17">
    <source>
        <dbReference type="EMBL" id="NGO70680.1"/>
    </source>
</evidence>
<keyword evidence="3" id="KW-0004">4Fe-4S</keyword>
<feature type="domain" description="FAD/NAD(P)-binding" evidence="15">
    <location>
        <begin position="146"/>
        <end position="457"/>
    </location>
</feature>
<dbReference type="InterPro" id="IPR023753">
    <property type="entry name" value="FAD/NAD-binding_dom"/>
</dbReference>
<keyword evidence="7" id="KW-0560">Oxidoreductase</keyword>
<evidence type="ECO:0000256" key="13">
    <source>
        <dbReference type="ARBA" id="ARBA00073489"/>
    </source>
</evidence>
<dbReference type="AlphaFoldDB" id="A0A6G4X1B7"/>
<dbReference type="FunFam" id="3.50.50.60:FF:000068">
    <property type="entry name" value="Glutamate synthase small subunit"/>
    <property type="match status" value="1"/>
</dbReference>
<accession>A0A6G4X1B7</accession>
<keyword evidence="9" id="KW-0411">Iron-sulfur</keyword>
<dbReference type="InterPro" id="IPR006005">
    <property type="entry name" value="Glut_synth_ssu1"/>
</dbReference>
<evidence type="ECO:0000259" key="15">
    <source>
        <dbReference type="Pfam" id="PF07992"/>
    </source>
</evidence>
<keyword evidence="4" id="KW-0028">Amino-acid biosynthesis</keyword>
<evidence type="ECO:0000256" key="8">
    <source>
        <dbReference type="ARBA" id="ARBA00023004"/>
    </source>
</evidence>
<feature type="domain" description="Dihydroprymidine dehydrogenase" evidence="16">
    <location>
        <begin position="40"/>
        <end position="131"/>
    </location>
</feature>
<protein>
    <recommendedName>
        <fullName evidence="13">Glutamate synthase [NADPH] small chain</fullName>
        <ecNumber evidence="2">1.4.1.13</ecNumber>
    </recommendedName>
    <alternativeName>
        <fullName evidence="14">Glutamate synthase subunit beta</fullName>
    </alternativeName>
</protein>
<dbReference type="NCBIfam" id="TIGR01317">
    <property type="entry name" value="GOGAT_sm_gam"/>
    <property type="match status" value="1"/>
</dbReference>
<keyword evidence="6" id="KW-0521">NADP</keyword>
<dbReference type="Gene3D" id="1.10.1060.10">
    <property type="entry name" value="Alpha-helical ferredoxin"/>
    <property type="match status" value="1"/>
</dbReference>
<evidence type="ECO:0000256" key="10">
    <source>
        <dbReference type="ARBA" id="ARBA00023164"/>
    </source>
</evidence>
<dbReference type="FunFam" id="3.50.50.60:FF:000124">
    <property type="entry name" value="Glutamate synthase small subunit"/>
    <property type="match status" value="1"/>
</dbReference>
<evidence type="ECO:0000256" key="12">
    <source>
        <dbReference type="ARBA" id="ARBA00048151"/>
    </source>
</evidence>
<gene>
    <name evidence="17" type="ORF">G5C65_20450</name>
</gene>
<dbReference type="GO" id="GO:0046872">
    <property type="term" value="F:metal ion binding"/>
    <property type="evidence" value="ECO:0007669"/>
    <property type="project" value="UniProtKB-KW"/>
</dbReference>